<reference evidence="2 3" key="1">
    <citation type="submission" date="2019-08" db="EMBL/GenBank/DDBJ databases">
        <title>Pelomicrobium methylotrophicum gen. nov., sp. nov. a moderately thermophilic, facultatively anaerobic, lithoautotrophic and methylotrophic bacterium isolated from a terrestrial mud volcano.</title>
        <authorList>
            <person name="Slobodkina G.B."/>
            <person name="Merkel A.Y."/>
            <person name="Slobodkin A.I."/>
        </authorList>
    </citation>
    <scope>NUCLEOTIDE SEQUENCE [LARGE SCALE GENOMIC DNA]</scope>
    <source>
        <strain evidence="2 3">SM250</strain>
    </source>
</reference>
<feature type="signal peptide" evidence="1">
    <location>
        <begin position="1"/>
        <end position="22"/>
    </location>
</feature>
<gene>
    <name evidence="2" type="primary">traU</name>
    <name evidence="2" type="ORF">FR698_00050</name>
</gene>
<dbReference type="Proteomes" id="UP000321201">
    <property type="component" value="Unassembled WGS sequence"/>
</dbReference>
<keyword evidence="3" id="KW-1185">Reference proteome</keyword>
<name>A0A5C7F1Y4_9PROT</name>
<dbReference type="EMBL" id="VPFL01000001">
    <property type="protein sequence ID" value="TXF13557.1"/>
    <property type="molecule type" value="Genomic_DNA"/>
</dbReference>
<sequence length="348" mass="37803">MKSACKALVAIGIAIICATAQAATCKGKFANPITDICWSCMFPIKIGGATLASMGQEDTPNPGGSPVCYCGNPPKLGMKVSFWEPVRRVDVVREPFCMVSLGGVKMDPGFDAPGHGRSQRDDQTKSSFYQVHWYVDPIIYYLQAVLDNGCLENQGFDVAYLTELDPLWKDDELTRILNPDVYLFANLPARAACAADCVTATAGFPNNLFYWCAGCQGSMYPLTGNVSAHVGGVQASSLLTARIIAKLHRQGVMWAASGEAGLCGYYPQPVMDKTNYKYHMLYPIPQTNKTPGPPGTGRTLVQRCCQPLGRSTTLWGAGREFPFEGEDFAYQIFRKRNCCQGAVGVGNN</sequence>
<dbReference type="InParanoid" id="A0A5C7F1Y4"/>
<accession>A0A5C7F1Y4</accession>
<organism evidence="2 3">
    <name type="scientific">Pelomicrobium methylotrophicum</name>
    <dbReference type="NCBI Taxonomy" id="2602750"/>
    <lineage>
        <taxon>Bacteria</taxon>
        <taxon>Pseudomonadati</taxon>
        <taxon>Pseudomonadota</taxon>
        <taxon>Hydrogenophilia</taxon>
        <taxon>Hydrogenophilia incertae sedis</taxon>
        <taxon>Pelomicrobium</taxon>
    </lineage>
</organism>
<evidence type="ECO:0000313" key="3">
    <source>
        <dbReference type="Proteomes" id="UP000321201"/>
    </source>
</evidence>
<dbReference type="AlphaFoldDB" id="A0A5C7F1Y4"/>
<dbReference type="NCBIfam" id="NF010297">
    <property type="entry name" value="PRK13737.1"/>
    <property type="match status" value="1"/>
</dbReference>
<comment type="caution">
    <text evidence="2">The sequence shown here is derived from an EMBL/GenBank/DDBJ whole genome shotgun (WGS) entry which is preliminary data.</text>
</comment>
<evidence type="ECO:0000256" key="1">
    <source>
        <dbReference type="SAM" id="SignalP"/>
    </source>
</evidence>
<dbReference type="RefSeq" id="WP_147798143.1">
    <property type="nucleotide sequence ID" value="NZ_VPFL01000001.1"/>
</dbReference>
<feature type="chain" id="PRO_5022884271" evidence="1">
    <location>
        <begin position="23"/>
        <end position="348"/>
    </location>
</feature>
<protein>
    <submittedName>
        <fullName evidence="2">Conjugal transfer pilus assembly protein TraU</fullName>
    </submittedName>
</protein>
<proteinExistence type="predicted"/>
<keyword evidence="1" id="KW-0732">Signal</keyword>
<evidence type="ECO:0000313" key="2">
    <source>
        <dbReference type="EMBL" id="TXF13557.1"/>
    </source>
</evidence>
<dbReference type="OrthoDB" id="9788211at2"/>
<dbReference type="Pfam" id="PF06834">
    <property type="entry name" value="TraU"/>
    <property type="match status" value="1"/>
</dbReference>
<dbReference type="InterPro" id="IPR009649">
    <property type="entry name" value="TraU"/>
</dbReference>